<dbReference type="EMBL" id="CAJJDN010000136">
    <property type="protein sequence ID" value="CAD8122168.1"/>
    <property type="molecule type" value="Genomic_DNA"/>
</dbReference>
<protein>
    <recommendedName>
        <fullName evidence="5">Transmembrane protein</fullName>
    </recommendedName>
</protein>
<keyword evidence="1" id="KW-0472">Membrane</keyword>
<feature type="signal peptide" evidence="2">
    <location>
        <begin position="1"/>
        <end position="18"/>
    </location>
</feature>
<evidence type="ECO:0000256" key="2">
    <source>
        <dbReference type="SAM" id="SignalP"/>
    </source>
</evidence>
<feature type="transmembrane region" description="Helical" evidence="1">
    <location>
        <begin position="141"/>
        <end position="163"/>
    </location>
</feature>
<comment type="caution">
    <text evidence="3">The sequence shown here is derived from an EMBL/GenBank/DDBJ whole genome shotgun (WGS) entry which is preliminary data.</text>
</comment>
<feature type="transmembrane region" description="Helical" evidence="1">
    <location>
        <begin position="95"/>
        <end position="120"/>
    </location>
</feature>
<proteinExistence type="predicted"/>
<gene>
    <name evidence="3" type="ORF">PSON_ATCC_30995.1.T1360157</name>
</gene>
<keyword evidence="1" id="KW-0812">Transmembrane</keyword>
<feature type="transmembrane region" description="Helical" evidence="1">
    <location>
        <begin position="707"/>
        <end position="727"/>
    </location>
</feature>
<evidence type="ECO:0008006" key="5">
    <source>
        <dbReference type="Google" id="ProtNLM"/>
    </source>
</evidence>
<keyword evidence="2" id="KW-0732">Signal</keyword>
<organism evidence="3 4">
    <name type="scientific">Paramecium sonneborni</name>
    <dbReference type="NCBI Taxonomy" id="65129"/>
    <lineage>
        <taxon>Eukaryota</taxon>
        <taxon>Sar</taxon>
        <taxon>Alveolata</taxon>
        <taxon>Ciliophora</taxon>
        <taxon>Intramacronucleata</taxon>
        <taxon>Oligohymenophorea</taxon>
        <taxon>Peniculida</taxon>
        <taxon>Parameciidae</taxon>
        <taxon>Paramecium</taxon>
    </lineage>
</organism>
<feature type="chain" id="PRO_5035841414" description="Transmembrane protein" evidence="2">
    <location>
        <begin position="19"/>
        <end position="784"/>
    </location>
</feature>
<sequence>MRRPYPIIFVLFLTLVLSNDNSDSDILEFTNTQNQLCKEIENFDITDSQRQSIFDSIYSEQNQELSSQVEKWINNSYKISSDNYFIDLQYYTLPWLIIAISTLFLSMLYILVTLMPSSIIKWIKQHTEDEFILNTKRFHKFGIVTIVILNLLIIIVSIISLVYSNKAIDGLDYSNCYIAKSFNKLLVRNDENFTGYSILQADFNSLQNNFMDFQSNLKKLYQSRVSITLQSKQQDIIDFNDQLKRNEPNSPLPIKISSNGTHIISAIESYFSKMKIIDYLFSTKEDENHLTQLGYYDIVKKEQNNMYLTSQVDEIKDYYGNIFQRFGSLENSSLTLRDSKLTTMITKTKQQLSQINNYILHYANKLIDFHQTLSEDMNYYFNSNIGLLIVLIIFSFIEIILWLGYMINKHLKIKKYIDILWFLCNLILVGILIINIFLQSNSKISNELCIYFDSIIHNEQFYDQQNIIDFSETKEAIHSCLYGDGNIYEQLNFISRLKDIRTFINSENGVLDEIQKLNSNQAIFIQKLNNNSLTITSIVDGTFIDLSPSEMEKFQILIDDFNQYKEQENCVELSATLCSDGSYPRRNGGLNDSQMCWHPSYLITKYSSSCLNQQDLFQKLKLHYQSQAQGWIKTQLLESQFVSQNLDLNFKLNQYINNHSEFIDLQQKTLYNLNSLLKATNCTFIKEDFNKMLDGMCVVYSYYLNKISILTIIIISALFLSILFNCLTSLKVSQMETYEEYASTKVINFAGSSRLSRLRASIEINQIMQNESPMNVNSTQQEFK</sequence>
<name>A0A8S1R2Q6_9CILI</name>
<keyword evidence="4" id="KW-1185">Reference proteome</keyword>
<reference evidence="3" key="1">
    <citation type="submission" date="2021-01" db="EMBL/GenBank/DDBJ databases">
        <authorList>
            <consortium name="Genoscope - CEA"/>
            <person name="William W."/>
        </authorList>
    </citation>
    <scope>NUCLEOTIDE SEQUENCE</scope>
</reference>
<dbReference type="Proteomes" id="UP000692954">
    <property type="component" value="Unassembled WGS sequence"/>
</dbReference>
<feature type="transmembrane region" description="Helical" evidence="1">
    <location>
        <begin position="419"/>
        <end position="438"/>
    </location>
</feature>
<dbReference type="AlphaFoldDB" id="A0A8S1R2Q6"/>
<keyword evidence="1" id="KW-1133">Transmembrane helix</keyword>
<accession>A0A8S1R2Q6</accession>
<evidence type="ECO:0000256" key="1">
    <source>
        <dbReference type="SAM" id="Phobius"/>
    </source>
</evidence>
<feature type="transmembrane region" description="Helical" evidence="1">
    <location>
        <begin position="385"/>
        <end position="407"/>
    </location>
</feature>
<evidence type="ECO:0000313" key="3">
    <source>
        <dbReference type="EMBL" id="CAD8122168.1"/>
    </source>
</evidence>
<evidence type="ECO:0000313" key="4">
    <source>
        <dbReference type="Proteomes" id="UP000692954"/>
    </source>
</evidence>
<dbReference type="OrthoDB" id="300586at2759"/>